<dbReference type="Proteomes" id="UP001151529">
    <property type="component" value="Chromosome 16"/>
</dbReference>
<dbReference type="PANTHER" id="PTHR14927">
    <property type="entry name" value="NUCLEOLAR PROTEIN 10"/>
    <property type="match status" value="1"/>
</dbReference>
<evidence type="ECO:0000256" key="4">
    <source>
        <dbReference type="ARBA" id="ARBA00023242"/>
    </source>
</evidence>
<dbReference type="InterPro" id="IPR040382">
    <property type="entry name" value="NOL10/Enp2"/>
</dbReference>
<evidence type="ECO:0000256" key="3">
    <source>
        <dbReference type="ARBA" id="ARBA00022737"/>
    </source>
</evidence>
<feature type="domain" description="NUC153" evidence="6">
    <location>
        <begin position="171"/>
        <end position="198"/>
    </location>
</feature>
<reference evidence="8" key="1">
    <citation type="submission" date="2022-11" db="EMBL/GenBank/DDBJ databases">
        <authorList>
            <person name="Hyden B.L."/>
            <person name="Feng K."/>
            <person name="Yates T."/>
            <person name="Jawdy S."/>
            <person name="Smart L.B."/>
            <person name="Muchero W."/>
        </authorList>
    </citation>
    <scope>NUCLEOTIDE SEQUENCE</scope>
    <source>
        <tissue evidence="8">Shoot tip</tissue>
    </source>
</reference>
<dbReference type="GO" id="GO:0032040">
    <property type="term" value="C:small-subunit processome"/>
    <property type="evidence" value="ECO:0007669"/>
    <property type="project" value="TreeGrafter"/>
</dbReference>
<evidence type="ECO:0000256" key="5">
    <source>
        <dbReference type="SAM" id="MobiDB-lite"/>
    </source>
</evidence>
<keyword evidence="9" id="KW-1185">Reference proteome</keyword>
<keyword evidence="2" id="KW-0853">WD repeat</keyword>
<protein>
    <recommendedName>
        <fullName evidence="10">NUC153 domain-containing protein</fullName>
    </recommendedName>
</protein>
<comment type="caution">
    <text evidence="8">The sequence shown here is derived from an EMBL/GenBank/DDBJ whole genome shotgun (WGS) entry which is preliminary data.</text>
</comment>
<evidence type="ECO:0008006" key="10">
    <source>
        <dbReference type="Google" id="ProtNLM"/>
    </source>
</evidence>
<dbReference type="OrthoDB" id="273340at2759"/>
<evidence type="ECO:0000259" key="6">
    <source>
        <dbReference type="Pfam" id="PF08159"/>
    </source>
</evidence>
<sequence length="284" mass="32125">MPSIEPTAGTINDIFVSGSLHRTAARYHLTLYLLWDLLQSGCLEEMEKDAQTTIYDNFKFLTKEDLEKLNLTSLIGTNLLRASMHGKLIVDALAMEPFEYETYREQQTQKKLEEQFVSQITVPKKLPKVNRKLVASVIEKEAEIEQIEADKNGTKTASRKKKGLGPEIFEDERFKALFEDKDFEIDENSAEYLVLHPMASMKQPSLVAEHFELLTEDEDQGLSDSDNSVASGDEHSNENRKFKKKPSPTPPLLALSLTSSADVSPLLRVRRKELHTEESPGISL</sequence>
<dbReference type="Pfam" id="PF23097">
    <property type="entry name" value="NOL10_2nd"/>
    <property type="match status" value="1"/>
</dbReference>
<accession>A0A9Q0VIV8</accession>
<feature type="domain" description="Nucleolar protein 10-like second" evidence="7">
    <location>
        <begin position="54"/>
        <end position="88"/>
    </location>
</feature>
<dbReference type="GO" id="GO:0030686">
    <property type="term" value="C:90S preribosome"/>
    <property type="evidence" value="ECO:0007669"/>
    <property type="project" value="TreeGrafter"/>
</dbReference>
<comment type="subcellular location">
    <subcellularLocation>
        <location evidence="1">Nucleus</location>
        <location evidence="1">Nucleolus</location>
    </subcellularLocation>
</comment>
<dbReference type="Pfam" id="PF08159">
    <property type="entry name" value="NUC153"/>
    <property type="match status" value="1"/>
</dbReference>
<feature type="region of interest" description="Disordered" evidence="5">
    <location>
        <begin position="218"/>
        <end position="257"/>
    </location>
</feature>
<keyword evidence="3" id="KW-0677">Repeat</keyword>
<evidence type="ECO:0000256" key="1">
    <source>
        <dbReference type="ARBA" id="ARBA00004604"/>
    </source>
</evidence>
<evidence type="ECO:0000313" key="8">
    <source>
        <dbReference type="EMBL" id="KAJ6749645.1"/>
    </source>
</evidence>
<dbReference type="PANTHER" id="PTHR14927:SF0">
    <property type="entry name" value="NUCLEOLAR PROTEIN 10"/>
    <property type="match status" value="1"/>
</dbReference>
<dbReference type="InterPro" id="IPR012580">
    <property type="entry name" value="NUC153"/>
</dbReference>
<gene>
    <name evidence="8" type="ORF">OIU85_000294</name>
</gene>
<dbReference type="EMBL" id="JAPFFL010000001">
    <property type="protein sequence ID" value="KAJ6749645.1"/>
    <property type="molecule type" value="Genomic_DNA"/>
</dbReference>
<evidence type="ECO:0000259" key="7">
    <source>
        <dbReference type="Pfam" id="PF23097"/>
    </source>
</evidence>
<name>A0A9Q0VIV8_SALVM</name>
<evidence type="ECO:0000256" key="2">
    <source>
        <dbReference type="ARBA" id="ARBA00022574"/>
    </source>
</evidence>
<dbReference type="AlphaFoldDB" id="A0A9Q0VIV8"/>
<dbReference type="GO" id="GO:0000462">
    <property type="term" value="P:maturation of SSU-rRNA from tricistronic rRNA transcript (SSU-rRNA, 5.8S rRNA, LSU-rRNA)"/>
    <property type="evidence" value="ECO:0007669"/>
    <property type="project" value="TreeGrafter"/>
</dbReference>
<keyword evidence="4" id="KW-0539">Nucleus</keyword>
<proteinExistence type="predicted"/>
<dbReference type="InterPro" id="IPR056550">
    <property type="entry name" value="NOL10_2nd"/>
</dbReference>
<evidence type="ECO:0000313" key="9">
    <source>
        <dbReference type="Proteomes" id="UP001151529"/>
    </source>
</evidence>
<reference evidence="8" key="2">
    <citation type="journal article" date="2023" name="Int. J. Mol. Sci.">
        <title>De Novo Assembly and Annotation of 11 Diverse Shrub Willow (Salix) Genomes Reveals Novel Gene Organization in Sex-Linked Regions.</title>
        <authorList>
            <person name="Hyden B."/>
            <person name="Feng K."/>
            <person name="Yates T.B."/>
            <person name="Jawdy S."/>
            <person name="Cereghino C."/>
            <person name="Smart L.B."/>
            <person name="Muchero W."/>
        </authorList>
    </citation>
    <scope>NUCLEOTIDE SEQUENCE [LARGE SCALE GENOMIC DNA]</scope>
    <source>
        <tissue evidence="8">Shoot tip</tissue>
    </source>
</reference>
<organism evidence="8 9">
    <name type="scientific">Salix viminalis</name>
    <name type="common">Common osier</name>
    <name type="synonym">Basket willow</name>
    <dbReference type="NCBI Taxonomy" id="40686"/>
    <lineage>
        <taxon>Eukaryota</taxon>
        <taxon>Viridiplantae</taxon>
        <taxon>Streptophyta</taxon>
        <taxon>Embryophyta</taxon>
        <taxon>Tracheophyta</taxon>
        <taxon>Spermatophyta</taxon>
        <taxon>Magnoliopsida</taxon>
        <taxon>eudicotyledons</taxon>
        <taxon>Gunneridae</taxon>
        <taxon>Pentapetalae</taxon>
        <taxon>rosids</taxon>
        <taxon>fabids</taxon>
        <taxon>Malpighiales</taxon>
        <taxon>Salicaceae</taxon>
        <taxon>Saliceae</taxon>
        <taxon>Salix</taxon>
    </lineage>
</organism>